<dbReference type="Pfam" id="PF25989">
    <property type="entry name" value="YknX_C"/>
    <property type="match status" value="1"/>
</dbReference>
<evidence type="ECO:0000256" key="2">
    <source>
        <dbReference type="ARBA" id="ARBA00023054"/>
    </source>
</evidence>
<dbReference type="PANTHER" id="PTHR32347:SF14">
    <property type="entry name" value="EFFLUX SYSTEM COMPONENT YKNX-RELATED"/>
    <property type="match status" value="1"/>
</dbReference>
<evidence type="ECO:0000259" key="4">
    <source>
        <dbReference type="Pfam" id="PF25984"/>
    </source>
</evidence>
<proteinExistence type="predicted"/>
<feature type="domain" description="YknX-like barrel-sandwich hybrid" evidence="4">
    <location>
        <begin position="59"/>
        <end position="119"/>
    </location>
</feature>
<comment type="subcellular location">
    <subcellularLocation>
        <location evidence="1">Cell envelope</location>
    </subcellularLocation>
</comment>
<dbReference type="PANTHER" id="PTHR32347">
    <property type="entry name" value="EFFLUX SYSTEM COMPONENT YKNX-RELATED"/>
    <property type="match status" value="1"/>
</dbReference>
<evidence type="ECO:0000256" key="3">
    <source>
        <dbReference type="SAM" id="SignalP"/>
    </source>
</evidence>
<feature type="chain" id="PRO_5020808303" description="RND transporter" evidence="3">
    <location>
        <begin position="28"/>
        <end position="274"/>
    </location>
</feature>
<comment type="caution">
    <text evidence="6">The sequence shown here is derived from an EMBL/GenBank/DDBJ whole genome shotgun (WGS) entry which is preliminary data.</text>
</comment>
<dbReference type="AlphaFoldDB" id="A0A4P5P952"/>
<reference evidence="7" key="1">
    <citation type="submission" date="2019-02" db="EMBL/GenBank/DDBJ databases">
        <title>Draft genome sequence of Enterococcus sp. Gos25-1.</title>
        <authorList>
            <person name="Tanaka N."/>
            <person name="Shiwa Y."/>
            <person name="Fujita N."/>
        </authorList>
    </citation>
    <scope>NUCLEOTIDE SEQUENCE [LARGE SCALE GENOMIC DNA]</scope>
    <source>
        <strain evidence="7">Gos25-1</strain>
    </source>
</reference>
<gene>
    <name evidence="6" type="ORF">NRIC_23110</name>
</gene>
<dbReference type="Pfam" id="PF25984">
    <property type="entry name" value="BSH_YknX"/>
    <property type="match status" value="1"/>
</dbReference>
<evidence type="ECO:0000313" key="7">
    <source>
        <dbReference type="Proteomes" id="UP000290567"/>
    </source>
</evidence>
<dbReference type="Proteomes" id="UP000290567">
    <property type="component" value="Unassembled WGS sequence"/>
</dbReference>
<evidence type="ECO:0000256" key="1">
    <source>
        <dbReference type="ARBA" id="ARBA00004196"/>
    </source>
</evidence>
<keyword evidence="3" id="KW-0732">Signal</keyword>
<sequence length="274" mass="30655">MKKKILIGLGIVIVAAAGFLFYQSSQAAAEDEGTPVELYEAKKQEPLRLKGQVQPVKKQSVFVNEEKGPVRTIHVTEGQHVAKGTPLMTYRWGEIVRAEHNSVVTSLDEDAKNDAQKPIMVLKSEEQVIKGTVTEYDRSKINLEQPVDIQYVSNGQVVQGRVTNISEMNNEPEEDSQKGIVTYNYTAVSDQPIPVGYSVEILIPRDEIRLPEQSVFEEDGVHYVYTVNKGKAEKCQITAEKVSGYYILREGLQENEEIIKDIKGIRDGMDVTAE</sequence>
<protein>
    <recommendedName>
        <fullName evidence="8">RND transporter</fullName>
    </recommendedName>
</protein>
<dbReference type="InterPro" id="IPR050465">
    <property type="entry name" value="UPF0194_transport"/>
</dbReference>
<keyword evidence="2" id="KW-0175">Coiled coil</keyword>
<evidence type="ECO:0000313" key="6">
    <source>
        <dbReference type="EMBL" id="GCF94420.1"/>
    </source>
</evidence>
<accession>A0A4P5P952</accession>
<feature type="domain" description="YknX-like C-terminal permuted SH3-like" evidence="5">
    <location>
        <begin position="208"/>
        <end position="272"/>
    </location>
</feature>
<dbReference type="Gene3D" id="2.40.420.20">
    <property type="match status" value="1"/>
</dbReference>
<dbReference type="InterPro" id="IPR058639">
    <property type="entry name" value="BSH_YknX-like"/>
</dbReference>
<evidence type="ECO:0008006" key="8">
    <source>
        <dbReference type="Google" id="ProtNLM"/>
    </source>
</evidence>
<evidence type="ECO:0000259" key="5">
    <source>
        <dbReference type="Pfam" id="PF25989"/>
    </source>
</evidence>
<dbReference type="GO" id="GO:0030313">
    <property type="term" value="C:cell envelope"/>
    <property type="evidence" value="ECO:0007669"/>
    <property type="project" value="UniProtKB-SubCell"/>
</dbReference>
<keyword evidence="7" id="KW-1185">Reference proteome</keyword>
<organism evidence="6 7">
    <name type="scientific">Enterococcus florum</name>
    <dbReference type="NCBI Taxonomy" id="2480627"/>
    <lineage>
        <taxon>Bacteria</taxon>
        <taxon>Bacillati</taxon>
        <taxon>Bacillota</taxon>
        <taxon>Bacilli</taxon>
        <taxon>Lactobacillales</taxon>
        <taxon>Enterococcaceae</taxon>
        <taxon>Enterococcus</taxon>
    </lineage>
</organism>
<dbReference type="RefSeq" id="WP_146622839.1">
    <property type="nucleotide sequence ID" value="NZ_BJCC01000017.1"/>
</dbReference>
<feature type="signal peptide" evidence="3">
    <location>
        <begin position="1"/>
        <end position="27"/>
    </location>
</feature>
<name>A0A4P5P952_9ENTE</name>
<dbReference type="InterPro" id="IPR058637">
    <property type="entry name" value="YknX-like_C"/>
</dbReference>
<dbReference type="OrthoDB" id="2190825at2"/>
<dbReference type="EMBL" id="BJCC01000017">
    <property type="protein sequence ID" value="GCF94420.1"/>
    <property type="molecule type" value="Genomic_DNA"/>
</dbReference>